<accession>A0A1E7JY61</accession>
<feature type="compositionally biased region" description="Acidic residues" evidence="1">
    <location>
        <begin position="52"/>
        <end position="71"/>
    </location>
</feature>
<gene>
    <name evidence="2" type="ORF">AN216_19335</name>
</gene>
<evidence type="ECO:0000313" key="2">
    <source>
        <dbReference type="EMBL" id="OEU96618.1"/>
    </source>
</evidence>
<proteinExistence type="predicted"/>
<reference evidence="2 3" key="1">
    <citation type="journal article" date="2016" name="Front. Microbiol.">
        <title>Comparative Genomics Analysis of Streptomyces Species Reveals Their Adaptation to the Marine Environment and Their Diversity at the Genomic Level.</title>
        <authorList>
            <person name="Tian X."/>
            <person name="Zhang Z."/>
            <person name="Yang T."/>
            <person name="Chen M."/>
            <person name="Li J."/>
            <person name="Chen F."/>
            <person name="Yang J."/>
            <person name="Li W."/>
            <person name="Zhang B."/>
            <person name="Zhang Z."/>
            <person name="Wu J."/>
            <person name="Zhang C."/>
            <person name="Long L."/>
            <person name="Xiao J."/>
        </authorList>
    </citation>
    <scope>NUCLEOTIDE SEQUENCE [LARGE SCALE GENOMIC DNA]</scope>
    <source>
        <strain evidence="2 3">SCSIO 02100</strain>
    </source>
</reference>
<name>A0A1E7JY61_9ACTN</name>
<dbReference type="AlphaFoldDB" id="A0A1E7JY61"/>
<feature type="compositionally biased region" description="Low complexity" evidence="1">
    <location>
        <begin position="31"/>
        <end position="49"/>
    </location>
</feature>
<keyword evidence="3" id="KW-1185">Reference proteome</keyword>
<feature type="region of interest" description="Disordered" evidence="1">
    <location>
        <begin position="24"/>
        <end position="90"/>
    </location>
</feature>
<evidence type="ECO:0000313" key="3">
    <source>
        <dbReference type="Proteomes" id="UP000176101"/>
    </source>
</evidence>
<comment type="caution">
    <text evidence="2">The sequence shown here is derived from an EMBL/GenBank/DDBJ whole genome shotgun (WGS) entry which is preliminary data.</text>
</comment>
<sequence>MVAIVISAVVAVALITSAVLVFRGDGGSTEAGGSPTPTTTESSAEPLPTDSGEPEDYPPDDYPTDDYPTEEESPRDFEDIMPTPSDGPRPAFQMDVGDCFDIAEGQGQGEPVECSAAHDAEVVHQEKLDKEYDTDSAVRERADALCEGPMRDAAQGESTVGGTLVQYPKASGVRMGMRTVTCSLTAGEGQKLYDAL</sequence>
<dbReference type="Proteomes" id="UP000176101">
    <property type="component" value="Unassembled WGS sequence"/>
</dbReference>
<dbReference type="STRING" id="1075402.AN216_19335"/>
<organism evidence="2 3">
    <name type="scientific">Streptomyces oceani</name>
    <dbReference type="NCBI Taxonomy" id="1075402"/>
    <lineage>
        <taxon>Bacteria</taxon>
        <taxon>Bacillati</taxon>
        <taxon>Actinomycetota</taxon>
        <taxon>Actinomycetes</taxon>
        <taxon>Kitasatosporales</taxon>
        <taxon>Streptomycetaceae</taxon>
        <taxon>Streptomyces</taxon>
    </lineage>
</organism>
<dbReference type="OrthoDB" id="4245302at2"/>
<protein>
    <submittedName>
        <fullName evidence="2">Uncharacterized protein</fullName>
    </submittedName>
</protein>
<dbReference type="EMBL" id="LJGU01000136">
    <property type="protein sequence ID" value="OEU96618.1"/>
    <property type="molecule type" value="Genomic_DNA"/>
</dbReference>
<evidence type="ECO:0000256" key="1">
    <source>
        <dbReference type="SAM" id="MobiDB-lite"/>
    </source>
</evidence>
<dbReference type="PATRIC" id="fig|1075402.3.peg.1309"/>